<dbReference type="InterPro" id="IPR005194">
    <property type="entry name" value="Glyco_hydro_65_C"/>
</dbReference>
<reference evidence="7 8" key="1">
    <citation type="submission" date="2023-02" db="EMBL/GenBank/DDBJ databases">
        <title>Study of novel species of the Microbacterium genus.</title>
        <authorList>
            <person name="Arroyo-Herrera I."/>
            <person name="Roman-Ponce B."/>
            <person name="Vasquez-Murrieta M.S."/>
        </authorList>
    </citation>
    <scope>NUCLEOTIDE SEQUENCE [LARGE SCALE GENOMIC DNA]</scope>
    <source>
        <strain evidence="7 8">NE1TT3</strain>
    </source>
</reference>
<dbReference type="Gene3D" id="2.60.420.10">
    <property type="entry name" value="Maltose phosphorylase, domain 3"/>
    <property type="match status" value="1"/>
</dbReference>
<dbReference type="PANTHER" id="PTHR11051:SF13">
    <property type="entry name" value="GLYCOSYL TRANSFERASE"/>
    <property type="match status" value="1"/>
</dbReference>
<dbReference type="Proteomes" id="UP001218170">
    <property type="component" value="Unassembled WGS sequence"/>
</dbReference>
<evidence type="ECO:0000259" key="6">
    <source>
        <dbReference type="Pfam" id="PF03636"/>
    </source>
</evidence>
<keyword evidence="2" id="KW-0326">Glycosidase</keyword>
<feature type="domain" description="Glycoside hydrolase family 65 N-terminal" evidence="6">
    <location>
        <begin position="18"/>
        <end position="271"/>
    </location>
</feature>
<dbReference type="InterPro" id="IPR005196">
    <property type="entry name" value="Glyco_hydro_65_N"/>
</dbReference>
<keyword evidence="8" id="KW-1185">Reference proteome</keyword>
<proteinExistence type="inferred from homology"/>
<dbReference type="InterPro" id="IPR005195">
    <property type="entry name" value="Glyco_hydro_65_M"/>
</dbReference>
<dbReference type="RefSeq" id="WP_274264648.1">
    <property type="nucleotide sequence ID" value="NZ_JAQZCI010000002.1"/>
</dbReference>
<dbReference type="PANTHER" id="PTHR11051">
    <property type="entry name" value="GLYCOSYL HYDROLASE-RELATED"/>
    <property type="match status" value="1"/>
</dbReference>
<dbReference type="GO" id="GO:0016787">
    <property type="term" value="F:hydrolase activity"/>
    <property type="evidence" value="ECO:0007669"/>
    <property type="project" value="UniProtKB-KW"/>
</dbReference>
<feature type="compositionally biased region" description="Pro residues" evidence="3">
    <location>
        <begin position="760"/>
        <end position="778"/>
    </location>
</feature>
<dbReference type="Pfam" id="PF03633">
    <property type="entry name" value="Glyco_hydro_65C"/>
    <property type="match status" value="1"/>
</dbReference>
<evidence type="ECO:0000259" key="5">
    <source>
        <dbReference type="Pfam" id="PF03633"/>
    </source>
</evidence>
<evidence type="ECO:0000313" key="7">
    <source>
        <dbReference type="EMBL" id="MDD7962865.1"/>
    </source>
</evidence>
<evidence type="ECO:0000259" key="4">
    <source>
        <dbReference type="Pfam" id="PF03632"/>
    </source>
</evidence>
<dbReference type="SUPFAM" id="SSF74650">
    <property type="entry name" value="Galactose mutarotase-like"/>
    <property type="match status" value="1"/>
</dbReference>
<protein>
    <submittedName>
        <fullName evidence="7">Glycosyl hydrolase family 65 protein</fullName>
    </submittedName>
</protein>
<evidence type="ECO:0000256" key="1">
    <source>
        <dbReference type="ARBA" id="ARBA00006768"/>
    </source>
</evidence>
<dbReference type="Pfam" id="PF03632">
    <property type="entry name" value="Glyco_hydro_65m"/>
    <property type="match status" value="1"/>
</dbReference>
<dbReference type="PIRSF" id="PIRSF036289">
    <property type="entry name" value="Glycosyl_hydrolase_malt_phosph"/>
    <property type="match status" value="1"/>
</dbReference>
<accession>A0ABT5SJA1</accession>
<dbReference type="InterPro" id="IPR011013">
    <property type="entry name" value="Gal_mutarotase_sf_dom"/>
</dbReference>
<sequence length="789" mass="86021">MSGSYPFTVDPWSIGLSGIDTSQLMHRESVFALSNGHIGWRGNLDEGDPRGIPGTYLNGVFEEYPMPYAEDGYGYPEDGQHVINVSNGQILRLLLDDEPFDVRRGTLARHDQRLDFRAGTLHRHVEWTSPAGRAVRVRSTRLVSLSHRSVAAVRYEVEAMDAPVTATVQSELVANEAIPDAHPEARVQRTVDAPLDGVEHVVLGSAATLVHRTRTSGQGIAVTMDHRVATSGSTDPDVGTEVSADLARTTISVRLEPGERLEIVKFIGHEWADGVSVAGLRDRAEGAVADAVRDGWNGLAEQQRARLDEYWACADVRVDGEPKLQQAVRFALFHIFQAAARAELRSVPGKGLTGAGYDGHTFWDFEAFVLPVLTSTAPHAAEQALRWRHSTLDHARRRARLLGLAGAAFPWRTIDGRESSGYWPASTIAFHLNADIAFAALHYVRATGDRAFERDAGLEILVETARLWMSLGHHDADGRFHIDGVTGPDEYSAMVDDNVYTNLMARLNLDGAAATARRHPDVADTLGVGPDEIDQWAATASAMTVPFDAARQIHPQFAGFTDKQHWDFDGTSPDQYPLQEHFPYFDLYRKQVVKQADLVLALYLAGDAFTATEKERAFAYYEALTVRDSSLSAAVQAVIAAEVGHLELAADYLAETATIDLHDLHENTDAGLHLASLAGIWLALTAGFGGMRDSENGLRFAPRLPSQLTRIAFGVRIGGQTLHLDITPAATVYLLSDGPTRSIRHFDETLVLSPGHPTTVPTPPLPAVGPRPTQPPSRAPRGFTAAFAD</sequence>
<dbReference type="Gene3D" id="1.50.10.10">
    <property type="match status" value="1"/>
</dbReference>
<keyword evidence="7" id="KW-0378">Hydrolase</keyword>
<feature type="region of interest" description="Disordered" evidence="3">
    <location>
        <begin position="752"/>
        <end position="789"/>
    </location>
</feature>
<dbReference type="EMBL" id="JAQZCI010000002">
    <property type="protein sequence ID" value="MDD7962865.1"/>
    <property type="molecule type" value="Genomic_DNA"/>
</dbReference>
<name>A0ABT5SJA1_9MICO</name>
<dbReference type="InterPro" id="IPR037018">
    <property type="entry name" value="GH65_N"/>
</dbReference>
<dbReference type="InterPro" id="IPR008928">
    <property type="entry name" value="6-hairpin_glycosidase_sf"/>
</dbReference>
<evidence type="ECO:0000256" key="3">
    <source>
        <dbReference type="SAM" id="MobiDB-lite"/>
    </source>
</evidence>
<dbReference type="Gene3D" id="2.70.98.40">
    <property type="entry name" value="Glycoside hydrolase, family 65, N-terminal domain"/>
    <property type="match status" value="1"/>
</dbReference>
<dbReference type="InterPro" id="IPR012341">
    <property type="entry name" value="6hp_glycosidase-like_sf"/>
</dbReference>
<evidence type="ECO:0000313" key="8">
    <source>
        <dbReference type="Proteomes" id="UP001218170"/>
    </source>
</evidence>
<comment type="similarity">
    <text evidence="1">Belongs to the glycosyl hydrolase 65 family.</text>
</comment>
<dbReference type="Pfam" id="PF03636">
    <property type="entry name" value="Glyco_hydro_65N"/>
    <property type="match status" value="1"/>
</dbReference>
<feature type="domain" description="Glycoside hydrolase family 65 central catalytic" evidence="4">
    <location>
        <begin position="329"/>
        <end position="681"/>
    </location>
</feature>
<dbReference type="InterPro" id="IPR017045">
    <property type="entry name" value="Malt_Pase/Glycosyl_Hdrlase"/>
</dbReference>
<feature type="domain" description="Glycoside hydrolase family 65 C-terminal" evidence="5">
    <location>
        <begin position="691"/>
        <end position="752"/>
    </location>
</feature>
<evidence type="ECO:0000256" key="2">
    <source>
        <dbReference type="ARBA" id="ARBA00023295"/>
    </source>
</evidence>
<gene>
    <name evidence="7" type="ORF">PUW80_10975</name>
</gene>
<comment type="caution">
    <text evidence="7">The sequence shown here is derived from an EMBL/GenBank/DDBJ whole genome shotgun (WGS) entry which is preliminary data.</text>
</comment>
<dbReference type="SUPFAM" id="SSF48208">
    <property type="entry name" value="Six-hairpin glycosidases"/>
    <property type="match status" value="1"/>
</dbReference>
<organism evidence="7 8">
    <name type="scientific">Microbacterium thalli</name>
    <dbReference type="NCBI Taxonomy" id="3027921"/>
    <lineage>
        <taxon>Bacteria</taxon>
        <taxon>Bacillati</taxon>
        <taxon>Actinomycetota</taxon>
        <taxon>Actinomycetes</taxon>
        <taxon>Micrococcales</taxon>
        <taxon>Microbacteriaceae</taxon>
        <taxon>Microbacterium</taxon>
    </lineage>
</organism>